<protein>
    <submittedName>
        <fullName evidence="3">HPt (Histidine-containing phosphotransfer) domain-containing protein</fullName>
    </submittedName>
</protein>
<dbReference type="Gene3D" id="1.20.120.160">
    <property type="entry name" value="HPT domain"/>
    <property type="match status" value="1"/>
</dbReference>
<evidence type="ECO:0000313" key="4">
    <source>
        <dbReference type="Proteomes" id="UP000294813"/>
    </source>
</evidence>
<dbReference type="RefSeq" id="WP_131919135.1">
    <property type="nucleotide sequence ID" value="NZ_JAOQNU010000010.1"/>
</dbReference>
<dbReference type="PROSITE" id="PS50894">
    <property type="entry name" value="HPT"/>
    <property type="match status" value="1"/>
</dbReference>
<dbReference type="InterPro" id="IPR036641">
    <property type="entry name" value="HPT_dom_sf"/>
</dbReference>
<evidence type="ECO:0000259" key="2">
    <source>
        <dbReference type="PROSITE" id="PS50894"/>
    </source>
</evidence>
<feature type="modified residue" description="Phosphohistidine" evidence="1">
    <location>
        <position position="63"/>
    </location>
</feature>
<comment type="caution">
    <text evidence="3">The sequence shown here is derived from an EMBL/GenBank/DDBJ whole genome shotgun (WGS) entry which is preliminary data.</text>
</comment>
<gene>
    <name evidence="3" type="ORF">EDD73_11099</name>
</gene>
<dbReference type="Proteomes" id="UP000294813">
    <property type="component" value="Unassembled WGS sequence"/>
</dbReference>
<keyword evidence="1" id="KW-0597">Phosphoprotein</keyword>
<dbReference type="SUPFAM" id="SSF47226">
    <property type="entry name" value="Histidine-containing phosphotransfer domain, HPT domain"/>
    <property type="match status" value="1"/>
</dbReference>
<dbReference type="Pfam" id="PF01627">
    <property type="entry name" value="Hpt"/>
    <property type="match status" value="1"/>
</dbReference>
<reference evidence="3 4" key="1">
    <citation type="submission" date="2019-03" db="EMBL/GenBank/DDBJ databases">
        <title>Genomic Encyclopedia of Type Strains, Phase IV (KMG-IV): sequencing the most valuable type-strain genomes for metagenomic binning, comparative biology and taxonomic classification.</title>
        <authorList>
            <person name="Goeker M."/>
        </authorList>
    </citation>
    <scope>NUCLEOTIDE SEQUENCE [LARGE SCALE GENOMIC DNA]</scope>
    <source>
        <strain evidence="3 4">DSM 11170</strain>
    </source>
</reference>
<organism evidence="3 4">
    <name type="scientific">Heliophilum fasciatum</name>
    <dbReference type="NCBI Taxonomy" id="35700"/>
    <lineage>
        <taxon>Bacteria</taxon>
        <taxon>Bacillati</taxon>
        <taxon>Bacillota</taxon>
        <taxon>Clostridia</taxon>
        <taxon>Eubacteriales</taxon>
        <taxon>Heliobacteriaceae</taxon>
        <taxon>Heliophilum</taxon>
    </lineage>
</organism>
<sequence length="130" mass="14553">MKKYAMLNVSMILEILDGIDEETAWGVLDSVVSLYTKETPENIARLKQYLADENYDSIATLVHKMKNDHGMIGAYQAAKLCKNIESQIQAGQTDDLPDMIDQLEILYYAVVMELQSLKEAGSSALFQATE</sequence>
<keyword evidence="4" id="KW-1185">Reference proteome</keyword>
<dbReference type="EMBL" id="SLXT01000010">
    <property type="protein sequence ID" value="TCP64400.1"/>
    <property type="molecule type" value="Genomic_DNA"/>
</dbReference>
<dbReference type="OrthoDB" id="5625179at2"/>
<dbReference type="GO" id="GO:0000160">
    <property type="term" value="P:phosphorelay signal transduction system"/>
    <property type="evidence" value="ECO:0007669"/>
    <property type="project" value="InterPro"/>
</dbReference>
<proteinExistence type="predicted"/>
<feature type="domain" description="HPt" evidence="2">
    <location>
        <begin position="24"/>
        <end position="120"/>
    </location>
</feature>
<dbReference type="AlphaFoldDB" id="A0A4R2RKI8"/>
<dbReference type="InterPro" id="IPR008207">
    <property type="entry name" value="Sig_transdc_His_kin_Hpt_dom"/>
</dbReference>
<evidence type="ECO:0000313" key="3">
    <source>
        <dbReference type="EMBL" id="TCP64400.1"/>
    </source>
</evidence>
<name>A0A4R2RKI8_9FIRM</name>
<accession>A0A4R2RKI8</accession>
<evidence type="ECO:0000256" key="1">
    <source>
        <dbReference type="PROSITE-ProRule" id="PRU00110"/>
    </source>
</evidence>